<protein>
    <submittedName>
        <fullName evidence="10">Glycosyltransferase family 39 protein</fullName>
    </submittedName>
</protein>
<comment type="caution">
    <text evidence="10">The sequence shown here is derived from an EMBL/GenBank/DDBJ whole genome shotgun (WGS) entry which is preliminary data.</text>
</comment>
<keyword evidence="6 8" id="KW-1133">Transmembrane helix</keyword>
<dbReference type="PANTHER" id="PTHR33908">
    <property type="entry name" value="MANNOSYLTRANSFERASE YKCB-RELATED"/>
    <property type="match status" value="1"/>
</dbReference>
<name>A0ABS1SZ63_9GAMM</name>
<organism evidence="10 11">
    <name type="scientific">Shewanella schlegeliana</name>
    <dbReference type="NCBI Taxonomy" id="190308"/>
    <lineage>
        <taxon>Bacteria</taxon>
        <taxon>Pseudomonadati</taxon>
        <taxon>Pseudomonadota</taxon>
        <taxon>Gammaproteobacteria</taxon>
        <taxon>Alteromonadales</taxon>
        <taxon>Shewanellaceae</taxon>
        <taxon>Shewanella</taxon>
    </lineage>
</organism>
<feature type="transmembrane region" description="Helical" evidence="8">
    <location>
        <begin position="310"/>
        <end position="326"/>
    </location>
</feature>
<keyword evidence="11" id="KW-1185">Reference proteome</keyword>
<evidence type="ECO:0000256" key="2">
    <source>
        <dbReference type="ARBA" id="ARBA00022475"/>
    </source>
</evidence>
<feature type="transmembrane region" description="Helical" evidence="8">
    <location>
        <begin position="278"/>
        <end position="298"/>
    </location>
</feature>
<comment type="subcellular location">
    <subcellularLocation>
        <location evidence="1">Cell membrane</location>
        <topology evidence="1">Multi-pass membrane protein</topology>
    </subcellularLocation>
</comment>
<keyword evidence="3" id="KW-0328">Glycosyltransferase</keyword>
<evidence type="ECO:0000256" key="1">
    <source>
        <dbReference type="ARBA" id="ARBA00004651"/>
    </source>
</evidence>
<dbReference type="Proteomes" id="UP000604898">
    <property type="component" value="Unassembled WGS sequence"/>
</dbReference>
<dbReference type="Pfam" id="PF13231">
    <property type="entry name" value="PMT_2"/>
    <property type="match status" value="1"/>
</dbReference>
<evidence type="ECO:0000256" key="6">
    <source>
        <dbReference type="ARBA" id="ARBA00022989"/>
    </source>
</evidence>
<feature type="transmembrane region" description="Helical" evidence="8">
    <location>
        <begin position="122"/>
        <end position="140"/>
    </location>
</feature>
<reference evidence="10 11" key="1">
    <citation type="submission" date="2021-01" db="EMBL/GenBank/DDBJ databases">
        <title>Genome sequence of Shewanella schlegeliana JCM 11561.</title>
        <authorList>
            <person name="Zhang H."/>
            <person name="Li C."/>
        </authorList>
    </citation>
    <scope>NUCLEOTIDE SEQUENCE [LARGE SCALE GENOMIC DNA]</scope>
    <source>
        <strain evidence="10 11">JCM 11561</strain>
    </source>
</reference>
<evidence type="ECO:0000256" key="8">
    <source>
        <dbReference type="SAM" id="Phobius"/>
    </source>
</evidence>
<sequence length="581" mass="66658">MTSKEFDVSYDKEISPSDVGSERRRLSQIPVLSLLLAFAVVARIHVALFYEVNWDEFYYLSFVYQYESGALSTQLQTFHVHFFNWLKWVSSNEVIQIKAARLVLVLFQILTGYFIYRIARRFVSTPAALFSVLCYFAFSFNIRMGASFRADPLTTFFLMSSLTLILSQRLQFRHLLIAGLCIAVSILITIKSLLYLPTFGLIALALYLEAPIKSRFLYKPIIVLSCALLSFYALYLLHGTFLLLPNSEVAAEIVSVSFDKTIKTSTFLPGFIYLKYSFFYDFLFWLTLIYGVKVAYFARLPHRQLSQSDRLILLSFCLPLCTIFFYRNAFPYFYSFMLAPVTVLCGVAWDGFRLNPRNNRETSVITSCLLLFIAVSITYHGFFIPMKKTLQTQQNFVELIHRLFPSPTSYIDCCSMIASYPKQGFFMSSWGMEAYLEAKQPVLKSVIAVKEPAFVIANNRFLNHSSASETFSKQLHPADLAALKQNYIPHWGALYVAGKQLQLRARNTHFSINIPGEYTLEATHPIIVNEQNLSPGETLFLVKGNHIAKPTKLNQEVSFRWGNHLYRPPLQSHFQPIFTGF</sequence>
<evidence type="ECO:0000313" key="11">
    <source>
        <dbReference type="Proteomes" id="UP000604898"/>
    </source>
</evidence>
<evidence type="ECO:0000313" key="10">
    <source>
        <dbReference type="EMBL" id="MBL4913822.1"/>
    </source>
</evidence>
<evidence type="ECO:0000256" key="7">
    <source>
        <dbReference type="ARBA" id="ARBA00023136"/>
    </source>
</evidence>
<dbReference type="EMBL" id="JAESVD010000006">
    <property type="protein sequence ID" value="MBL4913822.1"/>
    <property type="molecule type" value="Genomic_DNA"/>
</dbReference>
<feature type="domain" description="Glycosyltransferase RgtA/B/C/D-like" evidence="9">
    <location>
        <begin position="97"/>
        <end position="230"/>
    </location>
</feature>
<keyword evidence="7 8" id="KW-0472">Membrane</keyword>
<feature type="transmembrane region" description="Helical" evidence="8">
    <location>
        <begin position="216"/>
        <end position="237"/>
    </location>
</feature>
<evidence type="ECO:0000256" key="5">
    <source>
        <dbReference type="ARBA" id="ARBA00022692"/>
    </source>
</evidence>
<proteinExistence type="predicted"/>
<feature type="transmembrane region" description="Helical" evidence="8">
    <location>
        <begin position="332"/>
        <end position="352"/>
    </location>
</feature>
<keyword evidence="4" id="KW-0808">Transferase</keyword>
<dbReference type="InterPro" id="IPR038731">
    <property type="entry name" value="RgtA/B/C-like"/>
</dbReference>
<feature type="transmembrane region" description="Helical" evidence="8">
    <location>
        <begin position="99"/>
        <end position="116"/>
    </location>
</feature>
<evidence type="ECO:0000256" key="4">
    <source>
        <dbReference type="ARBA" id="ARBA00022679"/>
    </source>
</evidence>
<accession>A0ABS1SZ63</accession>
<dbReference type="RefSeq" id="WP_202722081.1">
    <property type="nucleotide sequence ID" value="NZ_BPEX01000005.1"/>
</dbReference>
<dbReference type="PANTHER" id="PTHR33908:SF11">
    <property type="entry name" value="MEMBRANE PROTEIN"/>
    <property type="match status" value="1"/>
</dbReference>
<feature type="transmembrane region" description="Helical" evidence="8">
    <location>
        <begin position="31"/>
        <end position="50"/>
    </location>
</feature>
<keyword evidence="2" id="KW-1003">Cell membrane</keyword>
<dbReference type="InterPro" id="IPR050297">
    <property type="entry name" value="LipidA_mod_glycosyltrf_83"/>
</dbReference>
<feature type="transmembrane region" description="Helical" evidence="8">
    <location>
        <begin position="176"/>
        <end position="204"/>
    </location>
</feature>
<feature type="transmembrane region" description="Helical" evidence="8">
    <location>
        <begin position="364"/>
        <end position="384"/>
    </location>
</feature>
<keyword evidence="5 8" id="KW-0812">Transmembrane</keyword>
<evidence type="ECO:0000259" key="9">
    <source>
        <dbReference type="Pfam" id="PF13231"/>
    </source>
</evidence>
<gene>
    <name evidence="10" type="ORF">JMA39_11895</name>
</gene>
<evidence type="ECO:0000256" key="3">
    <source>
        <dbReference type="ARBA" id="ARBA00022676"/>
    </source>
</evidence>